<dbReference type="RefSeq" id="WP_133819654.1">
    <property type="nucleotide sequence ID" value="NZ_SNZH01000010.1"/>
</dbReference>
<protein>
    <recommendedName>
        <fullName evidence="3">Phasin protein</fullName>
    </recommendedName>
</protein>
<evidence type="ECO:0000313" key="2">
    <source>
        <dbReference type="Proteomes" id="UP000295293"/>
    </source>
</evidence>
<accession>A0A4V3DLV7</accession>
<sequence length="113" mass="12350">MAKLTDAGPATRPDAYVPRYAELPFVAFGTFWQDRITKAAQWNSELLRFAAARWHKDLDTLVQLANCRSVAEVLCVQFEVAAETASDYLSEAEQLVANVNTALQSGTNAPTGS</sequence>
<gene>
    <name evidence="1" type="ORF">DFR29_11054</name>
</gene>
<proteinExistence type="predicted"/>
<keyword evidence="2" id="KW-1185">Reference proteome</keyword>
<evidence type="ECO:0000313" key="1">
    <source>
        <dbReference type="EMBL" id="TDR41572.1"/>
    </source>
</evidence>
<comment type="caution">
    <text evidence="1">The sequence shown here is derived from an EMBL/GenBank/DDBJ whole genome shotgun (WGS) entry which is preliminary data.</text>
</comment>
<dbReference type="Proteomes" id="UP000295293">
    <property type="component" value="Unassembled WGS sequence"/>
</dbReference>
<reference evidence="1 2" key="1">
    <citation type="submission" date="2019-03" db="EMBL/GenBank/DDBJ databases">
        <title>Genomic Encyclopedia of Type Strains, Phase IV (KMG-IV): sequencing the most valuable type-strain genomes for metagenomic binning, comparative biology and taxonomic classification.</title>
        <authorList>
            <person name="Goeker M."/>
        </authorList>
    </citation>
    <scope>NUCLEOTIDE SEQUENCE [LARGE SCALE GENOMIC DNA]</scope>
    <source>
        <strain evidence="1 2">DSM 21667</strain>
    </source>
</reference>
<organism evidence="1 2">
    <name type="scientific">Tahibacter aquaticus</name>
    <dbReference type="NCBI Taxonomy" id="520092"/>
    <lineage>
        <taxon>Bacteria</taxon>
        <taxon>Pseudomonadati</taxon>
        <taxon>Pseudomonadota</taxon>
        <taxon>Gammaproteobacteria</taxon>
        <taxon>Lysobacterales</taxon>
        <taxon>Rhodanobacteraceae</taxon>
        <taxon>Tahibacter</taxon>
    </lineage>
</organism>
<name>A0A4V3DLV7_9GAMM</name>
<evidence type="ECO:0008006" key="3">
    <source>
        <dbReference type="Google" id="ProtNLM"/>
    </source>
</evidence>
<dbReference type="AlphaFoldDB" id="A0A4V3DLV7"/>
<dbReference type="EMBL" id="SNZH01000010">
    <property type="protein sequence ID" value="TDR41572.1"/>
    <property type="molecule type" value="Genomic_DNA"/>
</dbReference>